<proteinExistence type="predicted"/>
<reference evidence="1 2" key="1">
    <citation type="submission" date="2021-03" db="EMBL/GenBank/DDBJ databases">
        <title>Genomic Encyclopedia of Type Strains, Phase III (KMG-III): the genomes of soil and plant-associated and newly described type strains.</title>
        <authorList>
            <person name="Whitman W."/>
        </authorList>
    </citation>
    <scope>NUCLEOTIDE SEQUENCE [LARGE SCALE GENOMIC DNA]</scope>
    <source>
        <strain evidence="1 2">IMMIB AFH-6</strain>
    </source>
</reference>
<dbReference type="RefSeq" id="WP_209770081.1">
    <property type="nucleotide sequence ID" value="NZ_JAGINP010000022.1"/>
</dbReference>
<name>A0ABS4SSL6_9PROT</name>
<dbReference type="Proteomes" id="UP000781958">
    <property type="component" value="Unassembled WGS sequence"/>
</dbReference>
<keyword evidence="2" id="KW-1185">Reference proteome</keyword>
<evidence type="ECO:0000313" key="1">
    <source>
        <dbReference type="EMBL" id="MBP2295554.1"/>
    </source>
</evidence>
<evidence type="ECO:0008006" key="3">
    <source>
        <dbReference type="Google" id="ProtNLM"/>
    </source>
</evidence>
<protein>
    <recommendedName>
        <fullName evidence="3">Helix-turn-helix domain-containing protein</fullName>
    </recommendedName>
</protein>
<accession>A0ABS4SSL6</accession>
<sequence length="74" mass="7911">MHSKSRGQSAEQLRRHKRDAISRIRRAADQHGLDAGDIARMTGVAPGHARAILSGFGDTVPQAALDRTALGLPD</sequence>
<comment type="caution">
    <text evidence="1">The sequence shown here is derived from an EMBL/GenBank/DDBJ whole genome shotgun (WGS) entry which is preliminary data.</text>
</comment>
<dbReference type="EMBL" id="JAGINP010000022">
    <property type="protein sequence ID" value="MBP2295554.1"/>
    <property type="molecule type" value="Genomic_DNA"/>
</dbReference>
<evidence type="ECO:0000313" key="2">
    <source>
        <dbReference type="Proteomes" id="UP000781958"/>
    </source>
</evidence>
<gene>
    <name evidence="1" type="ORF">J2851_005364</name>
</gene>
<organism evidence="1 2">
    <name type="scientific">Azospirillum rugosum</name>
    <dbReference type="NCBI Taxonomy" id="416170"/>
    <lineage>
        <taxon>Bacteria</taxon>
        <taxon>Pseudomonadati</taxon>
        <taxon>Pseudomonadota</taxon>
        <taxon>Alphaproteobacteria</taxon>
        <taxon>Rhodospirillales</taxon>
        <taxon>Azospirillaceae</taxon>
        <taxon>Azospirillum</taxon>
    </lineage>
</organism>